<keyword evidence="3" id="KW-0206">Cytoskeleton</keyword>
<organism evidence="7 8">
    <name type="scientific">Strongylocentrotus purpuratus</name>
    <name type="common">Purple sea urchin</name>
    <dbReference type="NCBI Taxonomy" id="7668"/>
    <lineage>
        <taxon>Eukaryota</taxon>
        <taxon>Metazoa</taxon>
        <taxon>Echinodermata</taxon>
        <taxon>Eleutherozoa</taxon>
        <taxon>Echinozoa</taxon>
        <taxon>Echinoidea</taxon>
        <taxon>Euechinoidea</taxon>
        <taxon>Echinacea</taxon>
        <taxon>Camarodonta</taxon>
        <taxon>Echinidea</taxon>
        <taxon>Strongylocentrotidae</taxon>
        <taxon>Strongylocentrotus</taxon>
    </lineage>
</organism>
<dbReference type="FunCoup" id="A0A7M7NI21">
    <property type="interactions" value="1013"/>
</dbReference>
<feature type="region of interest" description="Disordered" evidence="6">
    <location>
        <begin position="481"/>
        <end position="523"/>
    </location>
</feature>
<evidence type="ECO:0000256" key="5">
    <source>
        <dbReference type="SAM" id="Coils"/>
    </source>
</evidence>
<evidence type="ECO:0000313" key="8">
    <source>
        <dbReference type="Proteomes" id="UP000007110"/>
    </source>
</evidence>
<evidence type="ECO:0000256" key="4">
    <source>
        <dbReference type="ARBA" id="ARBA00038123"/>
    </source>
</evidence>
<evidence type="ECO:0000313" key="7">
    <source>
        <dbReference type="EnsemblMetazoa" id="XP_030836734"/>
    </source>
</evidence>
<feature type="compositionally biased region" description="Low complexity" evidence="6">
    <location>
        <begin position="1209"/>
        <end position="1248"/>
    </location>
</feature>
<name>A0A7M7NI21_STRPU</name>
<feature type="compositionally biased region" description="Low complexity" evidence="6">
    <location>
        <begin position="489"/>
        <end position="515"/>
    </location>
</feature>
<feature type="coiled-coil region" evidence="5">
    <location>
        <begin position="770"/>
        <end position="825"/>
    </location>
</feature>
<evidence type="ECO:0008006" key="9">
    <source>
        <dbReference type="Google" id="ProtNLM"/>
    </source>
</evidence>
<feature type="coiled-coil region" evidence="5">
    <location>
        <begin position="581"/>
        <end position="720"/>
    </location>
</feature>
<evidence type="ECO:0000256" key="2">
    <source>
        <dbReference type="ARBA" id="ARBA00022490"/>
    </source>
</evidence>
<comment type="subcellular location">
    <subcellularLocation>
        <location evidence="1">Cytoplasm</location>
        <location evidence="1">Cytoskeleton</location>
        <location evidence="1">Microtubule organizing center</location>
        <location evidence="1">Centrosome</location>
        <location evidence="1">Centriole</location>
    </subcellularLocation>
</comment>
<feature type="coiled-coil region" evidence="5">
    <location>
        <begin position="854"/>
        <end position="951"/>
    </location>
</feature>
<reference evidence="8" key="1">
    <citation type="submission" date="2015-02" db="EMBL/GenBank/DDBJ databases">
        <title>Genome sequencing for Strongylocentrotus purpuratus.</title>
        <authorList>
            <person name="Murali S."/>
            <person name="Liu Y."/>
            <person name="Vee V."/>
            <person name="English A."/>
            <person name="Wang M."/>
            <person name="Skinner E."/>
            <person name="Han Y."/>
            <person name="Muzny D.M."/>
            <person name="Worley K.C."/>
            <person name="Gibbs R.A."/>
        </authorList>
    </citation>
    <scope>NUCLEOTIDE SEQUENCE</scope>
</reference>
<evidence type="ECO:0000256" key="1">
    <source>
        <dbReference type="ARBA" id="ARBA00004114"/>
    </source>
</evidence>
<accession>A0A7M7NI21</accession>
<dbReference type="KEGG" id="spu:576511"/>
<evidence type="ECO:0000256" key="6">
    <source>
        <dbReference type="SAM" id="MobiDB-lite"/>
    </source>
</evidence>
<dbReference type="GeneID" id="576511"/>
<dbReference type="GO" id="GO:0005814">
    <property type="term" value="C:centriole"/>
    <property type="evidence" value="ECO:0007669"/>
    <property type="project" value="UniProtKB-SubCell"/>
</dbReference>
<keyword evidence="2" id="KW-0963">Cytoplasm</keyword>
<sequence length="1293" mass="149202">MTTAPERKYTALRKRLDQLGYRQALGIESVPLVEKLFSDLIHTTESLKNAKLQANKTVREKGNWEDQLEPYRSENTKLIRENNELHTQHIRLKDELDATSKDLKSTIRKLEHENADLRFLNSQYVHKVRALEKECKSRNDRISDLQEKNFHAVVQTPGGRKKNIPFRRQRMDIDCSVPPPKFYSTTPPPGVDDPYVADLIHVADEKLDNMQREVDDVRDQHEADQRAIKSLRKQVDNRDQEISRLSRQLEGGRPLDVMSTEAKYRSNERLVSHLNIQIEYLQQANRELDRELKDTRLARESAIEENIVLTGRNDELAGELRDVDRLAKRLQADKNSVVTLADKDLFEAKAEIRGSTREIKDLEVEVEQLRQERKNLLDDIDSLRTDGAVKHQDLKRLQNLTDKIQEDKRKLSHQVNKLTSNERELVLELERMRKKVGGGGGKSKKGVAPSSKVENYMKALEEERDYYKGEVEVLNRIIRNKGLPSPTLSSSRGRSPKRSGSPGKGSRTGSPSRSSMAAQDAKNKSVTHYEAIIRVLEDEKSFYKREYETLKVLRVAQQASPAKKDVTSSFRDLSIADEAEMVNLKRERNELQSLVDKFERHMSEIQTNVKVLTSERDKVNLLYQQANDELQRLRQEVLKTPQSSRASLAAQSILRRVENERDDAVADLRRITTERDSLRERLKISTDTNLSDKARLEQRVEDLEHLLLGAEQERNSSQSRVSSMQAMIVTLEEQVRIQVFKIEEAKEDASASKAQASKLRLITDQTEHSVEEYQRRLHINSNNLQSAEERIVRLEERITDMNANNALLREEINELRGTVSAIDREKDGIQMAVDEKTERTLDLERELMDRGRTIADLRATVSDLEARLEQAINDLGSKDREIRSLRRQLDSTRDELTDASRGRDVTIRENRRLQEDLATMTRENQTVNQELESILEEKVTLKTQVQDYIAEVARIEDMLAGKDRENRGLLDNYRTASAEAQRWETEATERTSESSNMRLELMAKETEMKRLRERMDETERDVHEHLSTQQTYEMQISNLTRSLSNMEGNVRQLQDEKDSVVQDLAAVRELCVKLDSTKESLSRQLTTKNIDYEQAEARTEDLKREVEMLRSQVGTERTTVRNLEMLIAGNREKEFQVQLDNQEQRSELQLIKDRLALADSKIQTQSREIQTLRSRSSQQESELERARRQLTSERFEKERLGQEIRRSTSHSMSTSNASAANVSFENQRSSTLRTTTLSSSTSRRTSSSPQQHGGGRSTTPISQIISPERSQRKSPERSILKGSSYRSRSPERR</sequence>
<feature type="coiled-coil region" evidence="5">
    <location>
        <begin position="200"/>
        <end position="477"/>
    </location>
</feature>
<feature type="coiled-coil region" evidence="5">
    <location>
        <begin position="93"/>
        <end position="148"/>
    </location>
</feature>
<proteinExistence type="inferred from homology"/>
<dbReference type="InParanoid" id="A0A7M7NI21"/>
<feature type="compositionally biased region" description="Basic and acidic residues" evidence="6">
    <location>
        <begin position="1182"/>
        <end position="1206"/>
    </location>
</feature>
<dbReference type="OMA" id="MMEAEPY"/>
<keyword evidence="5" id="KW-0175">Coiled coil</keyword>
<reference evidence="7" key="2">
    <citation type="submission" date="2021-01" db="UniProtKB">
        <authorList>
            <consortium name="EnsemblMetazoa"/>
        </authorList>
    </citation>
    <scope>IDENTIFICATION</scope>
</reference>
<dbReference type="PANTHER" id="PTHR20544:SF0">
    <property type="entry name" value="NUCLEOPROTEIN TPR_MLP1 DOMAIN-CONTAINING PROTEIN"/>
    <property type="match status" value="1"/>
</dbReference>
<dbReference type="CDD" id="cd22292">
    <property type="entry name" value="cc_Cep135_MBD"/>
    <property type="match status" value="1"/>
</dbReference>
<dbReference type="Gene3D" id="1.10.287.1490">
    <property type="match status" value="1"/>
</dbReference>
<dbReference type="RefSeq" id="XP_030836734.1">
    <property type="nucleotide sequence ID" value="XM_030980874.1"/>
</dbReference>
<feature type="compositionally biased region" description="Basic and acidic residues" evidence="6">
    <location>
        <begin position="1269"/>
        <end position="1279"/>
    </location>
</feature>
<protein>
    <recommendedName>
        <fullName evidence="9">Centrosomal protein of 135 kDa</fullName>
    </recommendedName>
</protein>
<dbReference type="PANTHER" id="PTHR20544">
    <property type="entry name" value="CENTROSOMAL PROTEIN CEP135"/>
    <property type="match status" value="1"/>
</dbReference>
<comment type="similarity">
    <text evidence="4">Belongs to the CEP135/TSGA10 family.</text>
</comment>
<dbReference type="OrthoDB" id="10254663at2759"/>
<evidence type="ECO:0000256" key="3">
    <source>
        <dbReference type="ARBA" id="ARBA00023212"/>
    </source>
</evidence>
<keyword evidence="8" id="KW-1185">Reference proteome</keyword>
<feature type="region of interest" description="Disordered" evidence="6">
    <location>
        <begin position="1168"/>
        <end position="1293"/>
    </location>
</feature>
<dbReference type="EnsemblMetazoa" id="XM_030980874">
    <property type="protein sequence ID" value="XP_030836734"/>
    <property type="gene ID" value="LOC576511"/>
</dbReference>
<dbReference type="InterPro" id="IPR051877">
    <property type="entry name" value="Centriole_BasalBody_StrucProt"/>
</dbReference>
<feature type="coiled-coil region" evidence="5">
    <location>
        <begin position="994"/>
        <end position="1112"/>
    </location>
</feature>
<dbReference type="SUPFAM" id="SSF57997">
    <property type="entry name" value="Tropomyosin"/>
    <property type="match status" value="1"/>
</dbReference>
<dbReference type="Proteomes" id="UP000007110">
    <property type="component" value="Unassembled WGS sequence"/>
</dbReference>